<gene>
    <name evidence="2" type="ORF">AZE42_13880</name>
</gene>
<reference evidence="2 3" key="1">
    <citation type="submission" date="2016-03" db="EMBL/GenBank/DDBJ databases">
        <title>Comparative genomics of the ectomycorrhizal sister species Rhizopogon vinicolor and Rhizopogon vesiculosus (Basidiomycota: Boletales) reveals a divergence of the mating type B locus.</title>
        <authorList>
            <person name="Mujic A.B."/>
            <person name="Kuo A."/>
            <person name="Tritt A."/>
            <person name="Lipzen A."/>
            <person name="Chen C."/>
            <person name="Johnson J."/>
            <person name="Sharma A."/>
            <person name="Barry K."/>
            <person name="Grigoriev I.V."/>
            <person name="Spatafora J.W."/>
        </authorList>
    </citation>
    <scope>NUCLEOTIDE SEQUENCE [LARGE SCALE GENOMIC DNA]</scope>
    <source>
        <strain evidence="2 3">AM-OR11-056</strain>
    </source>
</reference>
<protein>
    <recommendedName>
        <fullName evidence="4">Fungal-type protein kinase domain-containing protein</fullName>
    </recommendedName>
</protein>
<organism evidence="2 3">
    <name type="scientific">Rhizopogon vesiculosus</name>
    <dbReference type="NCBI Taxonomy" id="180088"/>
    <lineage>
        <taxon>Eukaryota</taxon>
        <taxon>Fungi</taxon>
        <taxon>Dikarya</taxon>
        <taxon>Basidiomycota</taxon>
        <taxon>Agaricomycotina</taxon>
        <taxon>Agaricomycetes</taxon>
        <taxon>Agaricomycetidae</taxon>
        <taxon>Boletales</taxon>
        <taxon>Suillineae</taxon>
        <taxon>Rhizopogonaceae</taxon>
        <taxon>Rhizopogon</taxon>
    </lineage>
</organism>
<sequence length="174" mass="19220">LACIEFKRPTKKLSKSPLSYEVTPYKSTNPEYRCVEHTVSDAPATAAAAVPDSESTRRSARLAAGSQNVSNSPDGKRKATETLQFHGKCAKTDDGTEPKLDVTVQTGLYAAEMFAANVAVKYLVNLVVVDDVVWVWQCDRQGTIIECSRMNFFQDLPRLVPVLLYASQRFSLVD</sequence>
<dbReference type="AlphaFoldDB" id="A0A1J8PR22"/>
<proteinExistence type="predicted"/>
<keyword evidence="3" id="KW-1185">Reference proteome</keyword>
<dbReference type="OrthoDB" id="5569250at2759"/>
<dbReference type="STRING" id="180088.A0A1J8PR22"/>
<comment type="caution">
    <text evidence="2">The sequence shown here is derived from an EMBL/GenBank/DDBJ whole genome shotgun (WGS) entry which is preliminary data.</text>
</comment>
<evidence type="ECO:0000313" key="2">
    <source>
        <dbReference type="EMBL" id="OJA11349.1"/>
    </source>
</evidence>
<dbReference type="EMBL" id="LVVM01005103">
    <property type="protein sequence ID" value="OJA11349.1"/>
    <property type="molecule type" value="Genomic_DNA"/>
</dbReference>
<feature type="non-terminal residue" evidence="2">
    <location>
        <position position="174"/>
    </location>
</feature>
<feature type="non-terminal residue" evidence="2">
    <location>
        <position position="1"/>
    </location>
</feature>
<evidence type="ECO:0000313" key="3">
    <source>
        <dbReference type="Proteomes" id="UP000183567"/>
    </source>
</evidence>
<dbReference type="Proteomes" id="UP000183567">
    <property type="component" value="Unassembled WGS sequence"/>
</dbReference>
<feature type="region of interest" description="Disordered" evidence="1">
    <location>
        <begin position="45"/>
        <end position="79"/>
    </location>
</feature>
<name>A0A1J8PR22_9AGAM</name>
<evidence type="ECO:0000256" key="1">
    <source>
        <dbReference type="SAM" id="MobiDB-lite"/>
    </source>
</evidence>
<accession>A0A1J8PR22</accession>
<evidence type="ECO:0008006" key="4">
    <source>
        <dbReference type="Google" id="ProtNLM"/>
    </source>
</evidence>